<dbReference type="InterPro" id="IPR036188">
    <property type="entry name" value="FAD/NAD-bd_sf"/>
</dbReference>
<dbReference type="EMBL" id="PXWG01000050">
    <property type="protein sequence ID" value="PSJ27122.1"/>
    <property type="molecule type" value="Genomic_DNA"/>
</dbReference>
<dbReference type="PANTHER" id="PTHR40254">
    <property type="entry name" value="BLR0577 PROTEIN"/>
    <property type="match status" value="1"/>
</dbReference>
<keyword evidence="3" id="KW-1185">Reference proteome</keyword>
<accession>A0A9X7JNV2</accession>
<reference evidence="2 3" key="1">
    <citation type="submission" date="2018-03" db="EMBL/GenBank/DDBJ databases">
        <title>Chitinolytic properties of Streptosporangium nondiastaticum TBG75A20.</title>
        <authorList>
            <person name="Gayathri V."/>
            <person name="Shiburaj S."/>
        </authorList>
    </citation>
    <scope>NUCLEOTIDE SEQUENCE [LARGE SCALE GENOMIC DNA]</scope>
    <source>
        <strain evidence="2 3">TBG75A20</strain>
    </source>
</reference>
<dbReference type="PANTHER" id="PTHR40254:SF1">
    <property type="entry name" value="BLR0577 PROTEIN"/>
    <property type="match status" value="1"/>
</dbReference>
<dbReference type="Pfam" id="PF13454">
    <property type="entry name" value="NAD_binding_9"/>
    <property type="match status" value="1"/>
</dbReference>
<organism evidence="2 3">
    <name type="scientific">Streptosporangium nondiastaticum</name>
    <dbReference type="NCBI Taxonomy" id="35764"/>
    <lineage>
        <taxon>Bacteria</taxon>
        <taxon>Bacillati</taxon>
        <taxon>Actinomycetota</taxon>
        <taxon>Actinomycetes</taxon>
        <taxon>Streptosporangiales</taxon>
        <taxon>Streptosporangiaceae</taxon>
        <taxon>Streptosporangium</taxon>
    </lineage>
</organism>
<dbReference type="InterPro" id="IPR052189">
    <property type="entry name" value="L-asp_N-monooxygenase_NS-form"/>
</dbReference>
<comment type="caution">
    <text evidence="2">The sequence shown here is derived from an EMBL/GenBank/DDBJ whole genome shotgun (WGS) entry which is preliminary data.</text>
</comment>
<protein>
    <submittedName>
        <fullName evidence="2">FAD-binding protein</fullName>
    </submittedName>
</protein>
<dbReference type="SUPFAM" id="SSF51905">
    <property type="entry name" value="FAD/NAD(P)-binding domain"/>
    <property type="match status" value="1"/>
</dbReference>
<evidence type="ECO:0000313" key="3">
    <source>
        <dbReference type="Proteomes" id="UP000242427"/>
    </source>
</evidence>
<name>A0A9X7JNV2_9ACTN</name>
<dbReference type="Proteomes" id="UP000242427">
    <property type="component" value="Unassembled WGS sequence"/>
</dbReference>
<evidence type="ECO:0000313" key="2">
    <source>
        <dbReference type="EMBL" id="PSJ27122.1"/>
    </source>
</evidence>
<dbReference type="AlphaFoldDB" id="A0A9X7JNV2"/>
<sequence length="663" mass="71238">MPAMSAISTEAETIRICIVGAGPRGTVALERVCANAPEIAGDKQVEVHVVDPYPAGGGRVWQLGQSRRLLMNTVAGDVTVFTDDTVTCEGPLTSGPTQYQWARMVAAGEVTDVSEEARAEAAVMEPWSYASRAFQGEYLGWAFAHIVRNAPSGVRIRVHRARATSLTESADGTQQVSLEGRELPLAVDAVILAQGHYDVEPTERQRDLAGFASRHGLHYVPPSSPAEADLTPIGAGEPVALRGLGLNFYDYMALLTEGRGGRFVPGSDGRLTYLPSGDEPVVHAGSGRGVPYRARAEIRQEIVPRYRATFLSAGEIARLRGPAGTGRTDFMRDLFPLVAKEVAWNYYKVLLQADDPAGHARLLAEYPRHAWGSPEMEALLSDLVPDPELRWNWEALDRPADRREFTGSADYRAWILGVLDEDLRHSDLGPAVSAVKAAAAVMRDLRDEVRQVISHRGLSGASYRDHIDHWFSGLNNYAASGPPATRVRQLRALVEAGVVQVLGPRMTVTADEESGAFLVGSPQVPGAPLRVTALVEAHLPTTDVRRATDPLLASLRSTGGCRAHFIPDAAGSGYETGGLDVTDVTFQVIDGQGVPHPARFSYGPPVESVQWVTAIGARPHVNSRTLLQGDSIARSCLKQGMSRLAGAAGSAGRDDAELTAPVR</sequence>
<dbReference type="OrthoDB" id="3653265at2"/>
<gene>
    <name evidence="2" type="ORF">B7P34_19145</name>
</gene>
<evidence type="ECO:0000259" key="1">
    <source>
        <dbReference type="Pfam" id="PF13454"/>
    </source>
</evidence>
<proteinExistence type="predicted"/>
<feature type="domain" description="FAD-dependent urate hydroxylase HpyO/Asp monooxygenase CreE-like FAD/NAD(P)-binding" evidence="1">
    <location>
        <begin position="18"/>
        <end position="196"/>
    </location>
</feature>
<dbReference type="InterPro" id="IPR038732">
    <property type="entry name" value="HpyO/CreE_NAD-binding"/>
</dbReference>